<feature type="non-terminal residue" evidence="2">
    <location>
        <position position="1"/>
    </location>
</feature>
<reference evidence="2" key="1">
    <citation type="submission" date="2014-05" db="EMBL/GenBank/DDBJ databases">
        <authorList>
            <person name="Chronopoulou M."/>
        </authorList>
    </citation>
    <scope>NUCLEOTIDE SEQUENCE</scope>
    <source>
        <tissue evidence="2">Whole organism</tissue>
    </source>
</reference>
<sequence>GTRTTVEGSKCLLGWSNPIIQSTWISDGGTESGSRTLVPKRFHGEAGNLLNIEGRTLLGGTSLGAAGSNGTSPESGADGISGR</sequence>
<protein>
    <submittedName>
        <fullName evidence="2">Uncharacterized protein</fullName>
    </submittedName>
</protein>
<accession>A0A0K2SWK3</accession>
<feature type="non-terminal residue" evidence="2">
    <location>
        <position position="83"/>
    </location>
</feature>
<dbReference type="EMBL" id="HACA01000300">
    <property type="protein sequence ID" value="CDW17661.1"/>
    <property type="molecule type" value="Transcribed_RNA"/>
</dbReference>
<evidence type="ECO:0000313" key="2">
    <source>
        <dbReference type="EMBL" id="CDW17661.1"/>
    </source>
</evidence>
<feature type="compositionally biased region" description="Low complexity" evidence="1">
    <location>
        <begin position="61"/>
        <end position="72"/>
    </location>
</feature>
<feature type="region of interest" description="Disordered" evidence="1">
    <location>
        <begin position="61"/>
        <end position="83"/>
    </location>
</feature>
<organism evidence="2">
    <name type="scientific">Lepeophtheirus salmonis</name>
    <name type="common">Salmon louse</name>
    <name type="synonym">Caligus salmonis</name>
    <dbReference type="NCBI Taxonomy" id="72036"/>
    <lineage>
        <taxon>Eukaryota</taxon>
        <taxon>Metazoa</taxon>
        <taxon>Ecdysozoa</taxon>
        <taxon>Arthropoda</taxon>
        <taxon>Crustacea</taxon>
        <taxon>Multicrustacea</taxon>
        <taxon>Hexanauplia</taxon>
        <taxon>Copepoda</taxon>
        <taxon>Siphonostomatoida</taxon>
        <taxon>Caligidae</taxon>
        <taxon>Lepeophtheirus</taxon>
    </lineage>
</organism>
<name>A0A0K2SWK3_LEPSM</name>
<dbReference type="AlphaFoldDB" id="A0A0K2SWK3"/>
<evidence type="ECO:0000256" key="1">
    <source>
        <dbReference type="SAM" id="MobiDB-lite"/>
    </source>
</evidence>
<proteinExistence type="predicted"/>